<evidence type="ECO:0000259" key="3">
    <source>
        <dbReference type="Pfam" id="PF20209"/>
    </source>
</evidence>
<gene>
    <name evidence="4" type="ORF">SCHCODRAFT_235541</name>
</gene>
<dbReference type="OrthoDB" id="432234at2759"/>
<keyword evidence="5" id="KW-1185">Reference proteome</keyword>
<dbReference type="InterPro" id="IPR046700">
    <property type="entry name" value="DUF6570"/>
</dbReference>
<accession>D8Q832</accession>
<dbReference type="OMA" id="QYHDRRF"/>
<dbReference type="AlphaFoldDB" id="D8Q832"/>
<dbReference type="InParanoid" id="D8Q832"/>
<reference evidence="4 5" key="1">
    <citation type="journal article" date="2010" name="Nat. Biotechnol.">
        <title>Genome sequence of the model mushroom Schizophyllum commune.</title>
        <authorList>
            <person name="Ohm R.A."/>
            <person name="de Jong J.F."/>
            <person name="Lugones L.G."/>
            <person name="Aerts A."/>
            <person name="Kothe E."/>
            <person name="Stajich J.E."/>
            <person name="de Vries R.P."/>
            <person name="Record E."/>
            <person name="Levasseur A."/>
            <person name="Baker S.E."/>
            <person name="Bartholomew K.A."/>
            <person name="Coutinho P.M."/>
            <person name="Erdmann S."/>
            <person name="Fowler T.J."/>
            <person name="Gathman A.C."/>
            <person name="Lombard V."/>
            <person name="Henrissat B."/>
            <person name="Knabe N."/>
            <person name="Kuees U."/>
            <person name="Lilly W.W."/>
            <person name="Lindquist E."/>
            <person name="Lucas S."/>
            <person name="Magnuson J.K."/>
            <person name="Piumi F."/>
            <person name="Raudaskoski M."/>
            <person name="Salamov A."/>
            <person name="Schmutz J."/>
            <person name="Schwarze F.W.M.R."/>
            <person name="vanKuyk P.A."/>
            <person name="Horton J.S."/>
            <person name="Grigoriev I.V."/>
            <person name="Woesten H.A.B."/>
        </authorList>
    </citation>
    <scope>NUCLEOTIDE SEQUENCE [LARGE SCALE GENOMIC DNA]</scope>
    <source>
        <strain evidence="5">H4-8 / FGSC 9210</strain>
    </source>
</reference>
<dbReference type="VEuPathDB" id="FungiDB:SCHCODRAFT_0235541"/>
<dbReference type="GeneID" id="9586845"/>
<dbReference type="HOGENOM" id="CLU_001248_6_1_1"/>
<sequence length="966" mass="109355">MSARSAVISLLTVARIREICTHANFNVPATGPQRTRKKMDIIDYIVSHAPPDVLDELCSAGKQREEEREEQMKGKKRTTQRLRREARKRARSGSPVVQSHDVTRFLELPSEDDVKACYRKILEATSNKALENWVCAICARERDHLDENCTCSIIALDQLPRSERLRPLHANVAHDIYDGCLLEPTGLRPKTVGAGAPDTLQRGMRGNVSSYRLDLNGVVEMVEGDMLPRHPSILPAVLSITMVGVGPLPKNWMHATFKDIGNKYFRDIAISDDRLALLPEDGVPEELSACVRHNPDAEVLEEEHGGYVPQDDDEKPSSDNVGAAHGGAPPLGDDAVVQLANEPDVIPFEISGSMDSDMTGLTAAEILLHALANLWKDGEEGGYLVRYGGGPVSDFGTMSRSRQAGAEGDAGQSAKWWEEENFFEKAFVILFPYGVGGIEASRPVRVSFREHIRWCLRYHDMRFRRHETYPFVCFGIQQRREALGSARLQMQQKTFERDSKIILSLTKSQLDKAIKEEQRGVPISDPAVRLLRSHVHSVAGRVTGTDAQRFRLRSQIWSTAIIFGPPALWITINPCDMHDPILQVFAHEEIDMDNFVATAGPDKDARARNVAQDPYAAAKFFHFMIRLILRVLFGIHVTNFKTVSNMAILGRVAAYLGTVESQGRGTLHLHTLVFLQNSPTSDELHELLKQSDFRDRIIAYIRANIRAYLPGLESADAVKRIPREPEIAYSRPPNPEEADFAAQKTSMELRVARMQQIHTCRPRACLVVDKSGRVRCKRHAPFDINLSDFIDELGHWGPKRLYAFVNGFIPDVLTISRSNMDAKFLTNGEDTKNLTFYIAGYATKGQPRTHSTSAVMADTYAYHAQKNDYVDSLRDRSRLLMFRLVHSINREQELAGPMVLSYLMGWGDVYRSHHYTPIYWTAFVRHLFDVFPRLKRKRMMGRKGMMRRKRMMGRRRASQSQYQDWR</sequence>
<dbReference type="InterPro" id="IPR025476">
    <property type="entry name" value="Helitron_helicase-like"/>
</dbReference>
<proteinExistence type="predicted"/>
<evidence type="ECO:0000313" key="5">
    <source>
        <dbReference type="Proteomes" id="UP000007431"/>
    </source>
</evidence>
<name>D8Q832_SCHCM</name>
<dbReference type="eggNOG" id="KOG0987">
    <property type="taxonomic scope" value="Eukaryota"/>
</dbReference>
<protein>
    <submittedName>
        <fullName evidence="4">Uncharacterized protein</fullName>
    </submittedName>
</protein>
<feature type="region of interest" description="Disordered" evidence="1">
    <location>
        <begin position="945"/>
        <end position="966"/>
    </location>
</feature>
<feature type="domain" description="DUF6570" evidence="3">
    <location>
        <begin position="193"/>
        <end position="257"/>
    </location>
</feature>
<dbReference type="STRING" id="578458.D8Q832"/>
<dbReference type="Pfam" id="PF20209">
    <property type="entry name" value="DUF6570"/>
    <property type="match status" value="1"/>
</dbReference>
<dbReference type="EMBL" id="GL377307">
    <property type="protein sequence ID" value="EFI96536.1"/>
    <property type="molecule type" value="Genomic_DNA"/>
</dbReference>
<feature type="compositionally biased region" description="Basic residues" evidence="1">
    <location>
        <begin position="74"/>
        <end position="91"/>
    </location>
</feature>
<organism evidence="5">
    <name type="scientific">Schizophyllum commune (strain H4-8 / FGSC 9210)</name>
    <name type="common">Split gill fungus</name>
    <dbReference type="NCBI Taxonomy" id="578458"/>
    <lineage>
        <taxon>Eukaryota</taxon>
        <taxon>Fungi</taxon>
        <taxon>Dikarya</taxon>
        <taxon>Basidiomycota</taxon>
        <taxon>Agaricomycotina</taxon>
        <taxon>Agaricomycetes</taxon>
        <taxon>Agaricomycetidae</taxon>
        <taxon>Agaricales</taxon>
        <taxon>Schizophyllaceae</taxon>
        <taxon>Schizophyllum</taxon>
    </lineage>
</organism>
<evidence type="ECO:0000256" key="1">
    <source>
        <dbReference type="SAM" id="MobiDB-lite"/>
    </source>
</evidence>
<evidence type="ECO:0000259" key="2">
    <source>
        <dbReference type="Pfam" id="PF14214"/>
    </source>
</evidence>
<feature type="domain" description="Helitron helicase-like" evidence="2">
    <location>
        <begin position="451"/>
        <end position="673"/>
    </location>
</feature>
<feature type="region of interest" description="Disordered" evidence="1">
    <location>
        <begin position="300"/>
        <end position="333"/>
    </location>
</feature>
<evidence type="ECO:0000313" key="4">
    <source>
        <dbReference type="EMBL" id="EFI96536.1"/>
    </source>
</evidence>
<feature type="compositionally biased region" description="Basic residues" evidence="1">
    <location>
        <begin position="945"/>
        <end position="957"/>
    </location>
</feature>
<dbReference type="KEGG" id="scm:SCHCO_0235541"/>
<feature type="region of interest" description="Disordered" evidence="1">
    <location>
        <begin position="61"/>
        <end position="94"/>
    </location>
</feature>
<dbReference type="RefSeq" id="XP_003031439.1">
    <property type="nucleotide sequence ID" value="XM_003031393.1"/>
</dbReference>
<dbReference type="Pfam" id="PF14214">
    <property type="entry name" value="Helitron_like_N"/>
    <property type="match status" value="1"/>
</dbReference>
<feature type="compositionally biased region" description="Basic and acidic residues" evidence="1">
    <location>
        <begin position="62"/>
        <end position="73"/>
    </location>
</feature>
<dbReference type="Proteomes" id="UP000007431">
    <property type="component" value="Unassembled WGS sequence"/>
</dbReference>